<dbReference type="EMBL" id="MFYX01000033">
    <property type="protein sequence ID" value="OGK06281.1"/>
    <property type="molecule type" value="Genomic_DNA"/>
</dbReference>
<organism evidence="2 3">
    <name type="scientific">Candidatus Raymondbacteria bacterium RIFOXYD12_FULL_49_13</name>
    <dbReference type="NCBI Taxonomy" id="1817890"/>
    <lineage>
        <taxon>Bacteria</taxon>
        <taxon>Raymondiibacteriota</taxon>
    </lineage>
</organism>
<protein>
    <recommendedName>
        <fullName evidence="1">DUF4423 domain-containing protein</fullName>
    </recommendedName>
</protein>
<name>A0A1F7FI80_UNCRA</name>
<sequence>MANKASVFNYTDYRKYLADYYIEQKAATPAFSYRYFAQKAGYNSSGMYKDIVSGRTNIQPSFIAKLSKAMRHGRREEEYFENMVLFNQAKGVDEKKKYFERMMRFYNSKAYLVDSSQYEFYSKWYYSAIRDLLEVIDIKDDYQKLARSLNPTIRPEQSKKAIDILLELGMIKKNASGYYKATDKIITTGDEVKSLYVKNFQKAMMELAKEALDRHPADHRNISTVTFNISKETYKTIETELVACRKKILTLVDNDQNVDRVYQLNLQLFPLSKIP</sequence>
<dbReference type="AlphaFoldDB" id="A0A1F7FI80"/>
<reference evidence="2 3" key="1">
    <citation type="journal article" date="2016" name="Nat. Commun.">
        <title>Thousands of microbial genomes shed light on interconnected biogeochemical processes in an aquifer system.</title>
        <authorList>
            <person name="Anantharaman K."/>
            <person name="Brown C.T."/>
            <person name="Hug L.A."/>
            <person name="Sharon I."/>
            <person name="Castelle C.J."/>
            <person name="Probst A.J."/>
            <person name="Thomas B.C."/>
            <person name="Singh A."/>
            <person name="Wilkins M.J."/>
            <person name="Karaoz U."/>
            <person name="Brodie E.L."/>
            <person name="Williams K.H."/>
            <person name="Hubbard S.S."/>
            <person name="Banfield J.F."/>
        </authorList>
    </citation>
    <scope>NUCLEOTIDE SEQUENCE [LARGE SCALE GENOMIC DNA]</scope>
</reference>
<comment type="caution">
    <text evidence="2">The sequence shown here is derived from an EMBL/GenBank/DDBJ whole genome shotgun (WGS) entry which is preliminary data.</text>
</comment>
<accession>A0A1F7FI80</accession>
<dbReference type="InterPro" id="IPR025537">
    <property type="entry name" value="DUF4423"/>
</dbReference>
<dbReference type="Proteomes" id="UP000179243">
    <property type="component" value="Unassembled WGS sequence"/>
</dbReference>
<evidence type="ECO:0000259" key="1">
    <source>
        <dbReference type="Pfam" id="PF14394"/>
    </source>
</evidence>
<dbReference type="InterPro" id="IPR011873">
    <property type="entry name" value="CHP02147"/>
</dbReference>
<proteinExistence type="predicted"/>
<feature type="domain" description="DUF4423" evidence="1">
    <location>
        <begin position="113"/>
        <end position="271"/>
    </location>
</feature>
<evidence type="ECO:0000313" key="3">
    <source>
        <dbReference type="Proteomes" id="UP000179243"/>
    </source>
</evidence>
<dbReference type="Pfam" id="PF14394">
    <property type="entry name" value="DUF4423"/>
    <property type="match status" value="1"/>
</dbReference>
<dbReference type="NCBIfam" id="TIGR02147">
    <property type="entry name" value="Fsuc_second"/>
    <property type="match status" value="1"/>
</dbReference>
<evidence type="ECO:0000313" key="2">
    <source>
        <dbReference type="EMBL" id="OGK06281.1"/>
    </source>
</evidence>
<gene>
    <name evidence="2" type="ORF">A2519_08380</name>
</gene>